<evidence type="ECO:0000259" key="9">
    <source>
        <dbReference type="PROSITE" id="PS50929"/>
    </source>
</evidence>
<dbReference type="SMART" id="SM00382">
    <property type="entry name" value="AAA"/>
    <property type="match status" value="1"/>
</dbReference>
<dbReference type="RefSeq" id="WP_003773334.1">
    <property type="nucleotide sequence ID" value="NZ_ACLK02000001.1"/>
</dbReference>
<keyword evidence="5 7" id="KW-1133">Transmembrane helix</keyword>
<feature type="transmembrane region" description="Helical" evidence="7">
    <location>
        <begin position="54"/>
        <end position="74"/>
    </location>
</feature>
<organism evidence="10 11">
    <name type="scientific">Erysipelothrix rhusiopathiae ATCC 19414</name>
    <dbReference type="NCBI Taxonomy" id="525280"/>
    <lineage>
        <taxon>Bacteria</taxon>
        <taxon>Bacillati</taxon>
        <taxon>Bacillota</taxon>
        <taxon>Erysipelotrichia</taxon>
        <taxon>Erysipelotrichales</taxon>
        <taxon>Erysipelotrichaceae</taxon>
        <taxon>Erysipelothrix</taxon>
    </lineage>
</organism>
<dbReference type="Pfam" id="PF00005">
    <property type="entry name" value="ABC_tran"/>
    <property type="match status" value="1"/>
</dbReference>
<feature type="transmembrane region" description="Helical" evidence="7">
    <location>
        <begin position="276"/>
        <end position="293"/>
    </location>
</feature>
<dbReference type="GO" id="GO:0005886">
    <property type="term" value="C:plasma membrane"/>
    <property type="evidence" value="ECO:0007669"/>
    <property type="project" value="UniProtKB-SubCell"/>
</dbReference>
<dbReference type="InterPro" id="IPR011527">
    <property type="entry name" value="ABC1_TM_dom"/>
</dbReference>
<feature type="transmembrane region" description="Helical" evidence="7">
    <location>
        <begin position="128"/>
        <end position="147"/>
    </location>
</feature>
<keyword evidence="11" id="KW-1185">Reference proteome</keyword>
<dbReference type="SUPFAM" id="SSF52540">
    <property type="entry name" value="P-loop containing nucleoside triphosphate hydrolases"/>
    <property type="match status" value="1"/>
</dbReference>
<dbReference type="PROSITE" id="PS50893">
    <property type="entry name" value="ABC_TRANSPORTER_2"/>
    <property type="match status" value="1"/>
</dbReference>
<evidence type="ECO:0000256" key="5">
    <source>
        <dbReference type="ARBA" id="ARBA00022989"/>
    </source>
</evidence>
<protein>
    <submittedName>
        <fullName evidence="10">ABC transporter, ATP-binding protein</fullName>
    </submittedName>
</protein>
<dbReference type="PROSITE" id="PS50929">
    <property type="entry name" value="ABC_TM1F"/>
    <property type="match status" value="1"/>
</dbReference>
<dbReference type="Proteomes" id="UP000003028">
    <property type="component" value="Unassembled WGS sequence"/>
</dbReference>
<evidence type="ECO:0000313" key="10">
    <source>
        <dbReference type="EMBL" id="EFY09434.1"/>
    </source>
</evidence>
<dbReference type="InterPro" id="IPR036640">
    <property type="entry name" value="ABC1_TM_sf"/>
</dbReference>
<feature type="transmembrane region" description="Helical" evidence="7">
    <location>
        <begin position="153"/>
        <end position="172"/>
    </location>
</feature>
<dbReference type="InterPro" id="IPR003593">
    <property type="entry name" value="AAA+_ATPase"/>
</dbReference>
<evidence type="ECO:0000259" key="8">
    <source>
        <dbReference type="PROSITE" id="PS50893"/>
    </source>
</evidence>
<keyword evidence="3" id="KW-0547">Nucleotide-binding</keyword>
<evidence type="ECO:0000256" key="6">
    <source>
        <dbReference type="ARBA" id="ARBA00023136"/>
    </source>
</evidence>
<gene>
    <name evidence="10" type="primary">mdlB</name>
    <name evidence="10" type="ORF">HMPREF0357_10229</name>
</gene>
<proteinExistence type="predicted"/>
<accession>E7FTU5</accession>
<dbReference type="Gene3D" id="1.20.1560.10">
    <property type="entry name" value="ABC transporter type 1, transmembrane domain"/>
    <property type="match status" value="1"/>
</dbReference>
<dbReference type="GO" id="GO:0005524">
    <property type="term" value="F:ATP binding"/>
    <property type="evidence" value="ECO:0007669"/>
    <property type="project" value="UniProtKB-KW"/>
</dbReference>
<comment type="caution">
    <text evidence="10">The sequence shown here is derived from an EMBL/GenBank/DDBJ whole genome shotgun (WGS) entry which is preliminary data.</text>
</comment>
<evidence type="ECO:0000313" key="11">
    <source>
        <dbReference type="Proteomes" id="UP000003028"/>
    </source>
</evidence>
<dbReference type="STRING" id="1648.A2I91_06045"/>
<dbReference type="InterPro" id="IPR027417">
    <property type="entry name" value="P-loop_NTPase"/>
</dbReference>
<feature type="domain" description="ABC transporter" evidence="8">
    <location>
        <begin position="331"/>
        <end position="524"/>
    </location>
</feature>
<dbReference type="InterPro" id="IPR039421">
    <property type="entry name" value="Type_1_exporter"/>
</dbReference>
<dbReference type="AlphaFoldDB" id="E7FTU5"/>
<name>E7FTU5_ERYRH</name>
<keyword evidence="4 10" id="KW-0067">ATP-binding</keyword>
<feature type="transmembrane region" description="Helical" evidence="7">
    <location>
        <begin position="21"/>
        <end position="39"/>
    </location>
</feature>
<feature type="domain" description="ABC transmembrane type-1" evidence="9">
    <location>
        <begin position="22"/>
        <end position="296"/>
    </location>
</feature>
<comment type="subcellular location">
    <subcellularLocation>
        <location evidence="1">Cell membrane</location>
        <topology evidence="1">Multi-pass membrane protein</topology>
    </subcellularLocation>
</comment>
<keyword evidence="6 7" id="KW-0472">Membrane</keyword>
<dbReference type="PANTHER" id="PTHR43394">
    <property type="entry name" value="ATP-DEPENDENT PERMEASE MDL1, MITOCHONDRIAL"/>
    <property type="match status" value="1"/>
</dbReference>
<evidence type="ECO:0000256" key="1">
    <source>
        <dbReference type="ARBA" id="ARBA00004651"/>
    </source>
</evidence>
<dbReference type="Gene3D" id="3.40.50.300">
    <property type="entry name" value="P-loop containing nucleotide triphosphate hydrolases"/>
    <property type="match status" value="1"/>
</dbReference>
<evidence type="ECO:0000256" key="2">
    <source>
        <dbReference type="ARBA" id="ARBA00022692"/>
    </source>
</evidence>
<dbReference type="OrthoDB" id="9789994at2"/>
<dbReference type="PANTHER" id="PTHR43394:SF1">
    <property type="entry name" value="ATP-BINDING CASSETTE SUB-FAMILY B MEMBER 10, MITOCHONDRIAL"/>
    <property type="match status" value="1"/>
</dbReference>
<evidence type="ECO:0000256" key="7">
    <source>
        <dbReference type="SAM" id="Phobius"/>
    </source>
</evidence>
<feature type="transmembrane region" description="Helical" evidence="7">
    <location>
        <begin position="240"/>
        <end position="256"/>
    </location>
</feature>
<sequence length="525" mass="61327">MVNKFYLEIYKNNKSLFTGISLLKICNYFLLLICPKIYGEFINELLYHGSSKQIIAYLLLTILSLLIGLLIFWLQKNLYFKIIECINKSLVENYDMLSYESQKNADEMLYLQLISEDSHILANSFLEFMDVILIHLPLMLFGLLYYLSVSSKLLIFILISVLVHSLYLLYIMKKEEKWYKDSLRNQKSINDVAFSKIKSLWHSTLNDLTAFFNSYYLLQRKKYYKTEQEIELKTQLSDRVFTLLSVILTCSFYFLLAKNLNSSIFTVGDFYKYGSYYGYINSSMISILNYLIVRKKVIISMERIKNNCIMKSVVHKRKNINHSCNNQKVELRLVDCSYDISDYNLIEDFSYSFKIGEIYVINGKNGSGKTTLLNLIYGNITPNKGVIISHSWLLKKRILLKNEGIDDIYYDQIIIPILDKVYNDSDCFADTTLFKFYKDINGKQYSRMSTGEQMKVEILIVFSEKCKVYLLDEPTIGLDNNSITLLRNFLKRISQVSILIIVSHDPEIVDMADKIIDSATFREVI</sequence>
<dbReference type="EMBL" id="ACLK02000001">
    <property type="protein sequence ID" value="EFY09434.1"/>
    <property type="molecule type" value="Genomic_DNA"/>
</dbReference>
<dbReference type="GO" id="GO:0016887">
    <property type="term" value="F:ATP hydrolysis activity"/>
    <property type="evidence" value="ECO:0007669"/>
    <property type="project" value="InterPro"/>
</dbReference>
<dbReference type="InterPro" id="IPR003439">
    <property type="entry name" value="ABC_transporter-like_ATP-bd"/>
</dbReference>
<reference evidence="10" key="1">
    <citation type="submission" date="2011-01" db="EMBL/GenBank/DDBJ databases">
        <authorList>
            <person name="Muzny D."/>
            <person name="Qin X."/>
            <person name="Buhay C."/>
            <person name="Dugan-Rocha S."/>
            <person name="Ding Y."/>
            <person name="Chen G."/>
            <person name="Hawes A."/>
            <person name="Holder M."/>
            <person name="Jhangiani S."/>
            <person name="Johnson A."/>
            <person name="Khan Z."/>
            <person name="Li Z."/>
            <person name="Liu W."/>
            <person name="Liu X."/>
            <person name="Perez L."/>
            <person name="Shen H."/>
            <person name="Wang Q."/>
            <person name="Watt J."/>
            <person name="Xi L."/>
            <person name="Xin Y."/>
            <person name="Zhou J."/>
            <person name="Deng J."/>
            <person name="Jiang H."/>
            <person name="Liu Y."/>
            <person name="Qu J."/>
            <person name="Song X.-Z."/>
            <person name="Zhang L."/>
            <person name="Villasana D."/>
            <person name="Johnson A."/>
            <person name="Liu J."/>
            <person name="Liyanage D."/>
            <person name="Lorensuhewa L."/>
            <person name="Robinson T."/>
            <person name="Song A."/>
            <person name="Song B.-B."/>
            <person name="Dinh H."/>
            <person name="Thornton R."/>
            <person name="Coyle M."/>
            <person name="Francisco L."/>
            <person name="Jackson L."/>
            <person name="Javaid M."/>
            <person name="Korchina V."/>
            <person name="Kovar C."/>
            <person name="Mata R."/>
            <person name="Mathew T."/>
            <person name="Ngo R."/>
            <person name="Nguyen L."/>
            <person name="Nguyen N."/>
            <person name="Okwuonu G."/>
            <person name="Ongeri F."/>
            <person name="Pham C."/>
            <person name="Simmons D."/>
            <person name="Wilczek-Boney K."/>
            <person name="Hale W."/>
            <person name="Jakkamsetti A."/>
            <person name="Pham P."/>
            <person name="Ruth R."/>
            <person name="San Lucas F."/>
            <person name="Warren J."/>
            <person name="Zhang J."/>
            <person name="Zhao Z."/>
            <person name="Zhou C."/>
            <person name="Zhu D."/>
            <person name="Lee S."/>
            <person name="Bess C."/>
            <person name="Blankenburg K."/>
            <person name="Forbes L."/>
            <person name="Fu Q."/>
            <person name="Gubbala S."/>
            <person name="Hirani K."/>
            <person name="Jayaseelan J.C."/>
            <person name="Lara F."/>
            <person name="Munidasa M."/>
            <person name="Palculict T."/>
            <person name="Patil S."/>
            <person name="Pu L.-L."/>
            <person name="Saada N."/>
            <person name="Tang L."/>
            <person name="Weissenberger G."/>
            <person name="Zhu Y."/>
            <person name="Hemphill L."/>
            <person name="Shang Y."/>
            <person name="Youmans B."/>
            <person name="Ayvaz T."/>
            <person name="Ross M."/>
            <person name="Santibanez J."/>
            <person name="Aqrawi P."/>
            <person name="Gross S."/>
            <person name="Joshi V."/>
            <person name="Fowler G."/>
            <person name="Nazareth L."/>
            <person name="Reid J."/>
            <person name="Worley K."/>
            <person name="Petrosino J."/>
            <person name="Highlander S."/>
            <person name="Gibbs R."/>
        </authorList>
    </citation>
    <scope>NUCLEOTIDE SEQUENCE [LARGE SCALE GENOMIC DNA]</scope>
    <source>
        <strain evidence="10">ATCC 19414</strain>
    </source>
</reference>
<keyword evidence="2 7" id="KW-0812">Transmembrane</keyword>
<dbReference type="SUPFAM" id="SSF90123">
    <property type="entry name" value="ABC transporter transmembrane region"/>
    <property type="match status" value="1"/>
</dbReference>
<evidence type="ECO:0000256" key="4">
    <source>
        <dbReference type="ARBA" id="ARBA00022840"/>
    </source>
</evidence>
<evidence type="ECO:0000256" key="3">
    <source>
        <dbReference type="ARBA" id="ARBA00022741"/>
    </source>
</evidence>
<dbReference type="GO" id="GO:0015421">
    <property type="term" value="F:ABC-type oligopeptide transporter activity"/>
    <property type="evidence" value="ECO:0007669"/>
    <property type="project" value="TreeGrafter"/>
</dbReference>